<dbReference type="Pfam" id="PF16944">
    <property type="entry name" value="KCH"/>
    <property type="match status" value="1"/>
</dbReference>
<keyword evidence="2" id="KW-0472">Membrane</keyword>
<keyword evidence="2" id="KW-0812">Transmembrane</keyword>
<evidence type="ECO:0000313" key="3">
    <source>
        <dbReference type="EMBL" id="KAF4504812.1"/>
    </source>
</evidence>
<evidence type="ECO:0008006" key="5">
    <source>
        <dbReference type="Google" id="ProtNLM"/>
    </source>
</evidence>
<gene>
    <name evidence="3" type="ORF">G6O67_008219</name>
</gene>
<keyword evidence="4" id="KW-1185">Reference proteome</keyword>
<accession>A0A8H4LTV7</accession>
<proteinExistence type="predicted"/>
<reference evidence="3 4" key="1">
    <citation type="journal article" date="2020" name="Genome Biol. Evol.">
        <title>A new high-quality draft genome assembly of the Chinese cordyceps Ophiocordyceps sinensis.</title>
        <authorList>
            <person name="Shu R."/>
            <person name="Zhang J."/>
            <person name="Meng Q."/>
            <person name="Zhang H."/>
            <person name="Zhou G."/>
            <person name="Li M."/>
            <person name="Wu P."/>
            <person name="Zhao Y."/>
            <person name="Chen C."/>
            <person name="Qin Q."/>
        </authorList>
    </citation>
    <scope>NUCLEOTIDE SEQUENCE [LARGE SCALE GENOMIC DNA]</scope>
    <source>
        <strain evidence="3 4">IOZ07</strain>
    </source>
</reference>
<feature type="compositionally biased region" description="Polar residues" evidence="1">
    <location>
        <begin position="464"/>
        <end position="483"/>
    </location>
</feature>
<evidence type="ECO:0000256" key="1">
    <source>
        <dbReference type="SAM" id="MobiDB-lite"/>
    </source>
</evidence>
<name>A0A8H4LTV7_9HYPO</name>
<dbReference type="OrthoDB" id="2128042at2759"/>
<dbReference type="EMBL" id="JAAVMX010000009">
    <property type="protein sequence ID" value="KAF4504812.1"/>
    <property type="molecule type" value="Genomic_DNA"/>
</dbReference>
<feature type="region of interest" description="Disordered" evidence="1">
    <location>
        <begin position="401"/>
        <end position="524"/>
    </location>
</feature>
<evidence type="ECO:0000313" key="4">
    <source>
        <dbReference type="Proteomes" id="UP000557566"/>
    </source>
</evidence>
<dbReference type="GO" id="GO:0005886">
    <property type="term" value="C:plasma membrane"/>
    <property type="evidence" value="ECO:0007669"/>
    <property type="project" value="InterPro"/>
</dbReference>
<feature type="transmembrane region" description="Helical" evidence="2">
    <location>
        <begin position="230"/>
        <end position="255"/>
    </location>
</feature>
<organism evidence="3 4">
    <name type="scientific">Ophiocordyceps sinensis</name>
    <dbReference type="NCBI Taxonomy" id="72228"/>
    <lineage>
        <taxon>Eukaryota</taxon>
        <taxon>Fungi</taxon>
        <taxon>Dikarya</taxon>
        <taxon>Ascomycota</taxon>
        <taxon>Pezizomycotina</taxon>
        <taxon>Sordariomycetes</taxon>
        <taxon>Hypocreomycetidae</taxon>
        <taxon>Hypocreales</taxon>
        <taxon>Ophiocordycipitaceae</taxon>
        <taxon>Ophiocordyceps</taxon>
    </lineage>
</organism>
<feature type="compositionally biased region" description="Low complexity" evidence="1">
    <location>
        <begin position="484"/>
        <end position="495"/>
    </location>
</feature>
<protein>
    <recommendedName>
        <fullName evidence="5">Pheromone-regulated membrane protein</fullName>
    </recommendedName>
</protein>
<dbReference type="PANTHER" id="PTHR36424">
    <property type="entry name" value="PHEROMONE-REGULATED MEMBRANE PROTEIN 6"/>
    <property type="match status" value="1"/>
</dbReference>
<sequence length="524" mass="57555">MGCFSHRKKQAVEFTDLKWDLISLADFKAKGCGPGFFYGYLWFSLLLSIAVYTVDSFTAVNLLVLNRRVFKIEPTIPPDVAKWIFSGCIIASFVNIAYEGVRAMRVMKRRNVAECYMDNLAVRWESIRFGSGQGWKRFLVFTELTKSKKGAENVAFFTYFSFQSWIRVILCSGPRQVVNALTIRSVYEAKLNPTSVDVGKSIVGFFDKIKSLATEDYQEAVILSGMCFTLVVWIFSALFLLIAVLFYVFFLFHWLPRADGGLTGYCVRKVNKRLTKIVTTKVNKALAKGQAKRERADKLGEMSFERSAAIPTIPNLGIGGKEDSLPEMPELSRIGSNGTLPLYSSRPGTPNSFELGALRQQWPLHSRTGTSSSNLSARAPLVGAAAHMGYSANSNANGYPETDFAAFPPQRPGTSNSQSSFGSRSGFGRAPPLGMPSEAYGPEGRSGPAPSVASYRTGYPSARAPSTTQAACQHQPLRSTTGLAPQRAPQYPPQRNMTAPTGPSARVPPFGYDVEAHTQHNPGY</sequence>
<dbReference type="GO" id="GO:0015079">
    <property type="term" value="F:potassium ion transmembrane transporter activity"/>
    <property type="evidence" value="ECO:0007669"/>
    <property type="project" value="InterPro"/>
</dbReference>
<comment type="caution">
    <text evidence="3">The sequence shown here is derived from an EMBL/GenBank/DDBJ whole genome shotgun (WGS) entry which is preliminary data.</text>
</comment>
<feature type="transmembrane region" description="Helical" evidence="2">
    <location>
        <begin position="80"/>
        <end position="101"/>
    </location>
</feature>
<dbReference type="PANTHER" id="PTHR36424:SF1">
    <property type="entry name" value="LOW AFFINITY K(+) TRANSPORTER 1-RELATED"/>
    <property type="match status" value="1"/>
</dbReference>
<evidence type="ECO:0000256" key="2">
    <source>
        <dbReference type="SAM" id="Phobius"/>
    </source>
</evidence>
<dbReference type="InterPro" id="IPR031606">
    <property type="entry name" value="Kch1/2"/>
</dbReference>
<dbReference type="AlphaFoldDB" id="A0A8H4LTV7"/>
<dbReference type="Proteomes" id="UP000557566">
    <property type="component" value="Unassembled WGS sequence"/>
</dbReference>
<feature type="compositionally biased region" description="Low complexity" evidence="1">
    <location>
        <begin position="413"/>
        <end position="429"/>
    </location>
</feature>
<feature type="transmembrane region" description="Helical" evidence="2">
    <location>
        <begin position="37"/>
        <end position="60"/>
    </location>
</feature>
<keyword evidence="2" id="KW-1133">Transmembrane helix</keyword>